<dbReference type="PROSITE" id="PS00061">
    <property type="entry name" value="ADH_SHORT"/>
    <property type="match status" value="1"/>
</dbReference>
<comment type="similarity">
    <text evidence="1 3">Belongs to the short-chain dehydrogenases/reductases (SDR) family.</text>
</comment>
<dbReference type="SMART" id="SM00822">
    <property type="entry name" value="PKS_KR"/>
    <property type="match status" value="1"/>
</dbReference>
<dbReference type="Gene3D" id="3.40.50.720">
    <property type="entry name" value="NAD(P)-binding Rossmann-like Domain"/>
    <property type="match status" value="1"/>
</dbReference>
<name>A0ABS5XVR5_9MICO</name>
<gene>
    <name evidence="5" type="ORF">J0P97_08125</name>
</gene>
<dbReference type="Pfam" id="PF00106">
    <property type="entry name" value="adh_short"/>
    <property type="match status" value="1"/>
</dbReference>
<dbReference type="PANTHER" id="PTHR43391:SF86">
    <property type="entry name" value="SHORT-CHAIN DEHYDROGENASE_REDUCTASE FAMILY PROTEIN"/>
    <property type="match status" value="1"/>
</dbReference>
<evidence type="ECO:0000313" key="5">
    <source>
        <dbReference type="EMBL" id="MBT8798036.1"/>
    </source>
</evidence>
<dbReference type="PANTHER" id="PTHR43391">
    <property type="entry name" value="RETINOL DEHYDROGENASE-RELATED"/>
    <property type="match status" value="1"/>
</dbReference>
<evidence type="ECO:0000256" key="1">
    <source>
        <dbReference type="ARBA" id="ARBA00006484"/>
    </source>
</evidence>
<dbReference type="InterPro" id="IPR020904">
    <property type="entry name" value="Sc_DH/Rdtase_CS"/>
</dbReference>
<evidence type="ECO:0000259" key="4">
    <source>
        <dbReference type="SMART" id="SM00822"/>
    </source>
</evidence>
<evidence type="ECO:0000313" key="6">
    <source>
        <dbReference type="Proteomes" id="UP000740605"/>
    </source>
</evidence>
<dbReference type="InterPro" id="IPR036291">
    <property type="entry name" value="NAD(P)-bd_dom_sf"/>
</dbReference>
<dbReference type="InterPro" id="IPR002347">
    <property type="entry name" value="SDR_fam"/>
</dbReference>
<organism evidence="5 6">
    <name type="scientific">Microbacterium flavum</name>
    <dbReference type="NCBI Taxonomy" id="415216"/>
    <lineage>
        <taxon>Bacteria</taxon>
        <taxon>Bacillati</taxon>
        <taxon>Actinomycetota</taxon>
        <taxon>Actinomycetes</taxon>
        <taxon>Micrococcales</taxon>
        <taxon>Microbacteriaceae</taxon>
        <taxon>Microbacterium</taxon>
    </lineage>
</organism>
<dbReference type="InterPro" id="IPR057326">
    <property type="entry name" value="KR_dom"/>
</dbReference>
<evidence type="ECO:0000256" key="2">
    <source>
        <dbReference type="ARBA" id="ARBA00023002"/>
    </source>
</evidence>
<proteinExistence type="inferred from homology"/>
<keyword evidence="6" id="KW-1185">Reference proteome</keyword>
<protein>
    <submittedName>
        <fullName evidence="5">SDR family NAD(P)-dependent oxidoreductase</fullName>
    </submittedName>
</protein>
<comment type="caution">
    <text evidence="5">The sequence shown here is derived from an EMBL/GenBank/DDBJ whole genome shotgun (WGS) entry which is preliminary data.</text>
</comment>
<dbReference type="EMBL" id="JAFLHG010000006">
    <property type="protein sequence ID" value="MBT8798036.1"/>
    <property type="molecule type" value="Genomic_DNA"/>
</dbReference>
<dbReference type="RefSeq" id="WP_215487270.1">
    <property type="nucleotide sequence ID" value="NZ_BAAAPJ010000002.1"/>
</dbReference>
<reference evidence="5 6" key="1">
    <citation type="submission" date="2021-03" db="EMBL/GenBank/DDBJ databases">
        <title>Microbacterium pauli sp. nov., isolated from microfiltered milk.</title>
        <authorList>
            <person name="Bellassi P."/>
            <person name="Fontana A."/>
            <person name="Callegari M.L."/>
            <person name="Lorenzo M."/>
            <person name="Cappa F."/>
        </authorList>
    </citation>
    <scope>NUCLEOTIDE SEQUENCE [LARGE SCALE GENOMIC DNA]</scope>
    <source>
        <strain evidence="5 6">DSM 18909</strain>
    </source>
</reference>
<dbReference type="PRINTS" id="PR00080">
    <property type="entry name" value="SDRFAMILY"/>
</dbReference>
<dbReference type="Proteomes" id="UP000740605">
    <property type="component" value="Unassembled WGS sequence"/>
</dbReference>
<evidence type="ECO:0000256" key="3">
    <source>
        <dbReference type="RuleBase" id="RU000363"/>
    </source>
</evidence>
<dbReference type="PRINTS" id="PR00081">
    <property type="entry name" value="GDHRDH"/>
</dbReference>
<keyword evidence="2" id="KW-0560">Oxidoreductase</keyword>
<sequence>MTTPPVLLITGTSSGIGFSSAIAAARAGFRVVATMRDPGRSGALDEAAARAGVDVDIRQLDVTVPESISSCVAYIRETYGQLDAVLNNAGAGHVGTIELEDLADVRAVFEVNFFGVVALTRAVLPLLRESRGRLVTVSSVGGVVGQPFNEAYCAAKFAVEGFMESLAPVAATQGVRVSVVEPAAVATEFVPNIGLDALQSAAGTPYADAMSAYLTRTATSFDPANAQTPDSAAEAIVAVLTAAEPPARAQTSDAARRFAGMKLADLDGSAVTSVTATWVASA</sequence>
<accession>A0ABS5XVR5</accession>
<dbReference type="SUPFAM" id="SSF51735">
    <property type="entry name" value="NAD(P)-binding Rossmann-fold domains"/>
    <property type="match status" value="1"/>
</dbReference>
<feature type="domain" description="Ketoreductase" evidence="4">
    <location>
        <begin position="5"/>
        <end position="189"/>
    </location>
</feature>